<dbReference type="Proteomes" id="UP000887576">
    <property type="component" value="Unplaced"/>
</dbReference>
<name>A0AC34RSG1_9BILA</name>
<reference evidence="2" key="1">
    <citation type="submission" date="2022-11" db="UniProtKB">
        <authorList>
            <consortium name="WormBaseParasite"/>
        </authorList>
    </citation>
    <scope>IDENTIFICATION</scope>
</reference>
<evidence type="ECO:0000313" key="1">
    <source>
        <dbReference type="Proteomes" id="UP000887576"/>
    </source>
</evidence>
<accession>A0AC34RSG1</accession>
<evidence type="ECO:0000313" key="2">
    <source>
        <dbReference type="WBParaSite" id="JU765_v2.g9662.t1"/>
    </source>
</evidence>
<sequence>MVGQIKTPTNQKLLTNVAVVRMKKAGKRFEIACYKNKVVNWRNKTEKNIDEVLQTDTVFINVSKGQVAKKDDLLSAFGTEDQTEICKLILDKGDLQVSDKERQVSSETNFKELANMISDMCVNTDTKRPYSSAVIEKTLKDCHFTMKANRSIKQHALEAIPKLREHIKIDRAKMRLRIGIPSKEAKSLHNRVKSLFESVEVENWDEGSLEMVGLIDPGKYKQAEELIRKETKNEGVLELLSLKVVNEGEVEIS</sequence>
<protein>
    <submittedName>
        <fullName evidence="2">Ribosome maturation protein SBDS</fullName>
    </submittedName>
</protein>
<proteinExistence type="predicted"/>
<dbReference type="WBParaSite" id="JU765_v2.g9662.t1">
    <property type="protein sequence ID" value="JU765_v2.g9662.t1"/>
    <property type="gene ID" value="JU765_v2.g9662"/>
</dbReference>
<organism evidence="1 2">
    <name type="scientific">Panagrolaimus sp. JU765</name>
    <dbReference type="NCBI Taxonomy" id="591449"/>
    <lineage>
        <taxon>Eukaryota</taxon>
        <taxon>Metazoa</taxon>
        <taxon>Ecdysozoa</taxon>
        <taxon>Nematoda</taxon>
        <taxon>Chromadorea</taxon>
        <taxon>Rhabditida</taxon>
        <taxon>Tylenchina</taxon>
        <taxon>Panagrolaimomorpha</taxon>
        <taxon>Panagrolaimoidea</taxon>
        <taxon>Panagrolaimidae</taxon>
        <taxon>Panagrolaimus</taxon>
    </lineage>
</organism>